<dbReference type="Proteomes" id="UP001140096">
    <property type="component" value="Unassembled WGS sequence"/>
</dbReference>
<protein>
    <submittedName>
        <fullName evidence="1">RNA polymerase III-inhibiting protein maf1</fullName>
    </submittedName>
</protein>
<organism evidence="1 2">
    <name type="scientific">Coemansia furcata</name>
    <dbReference type="NCBI Taxonomy" id="417177"/>
    <lineage>
        <taxon>Eukaryota</taxon>
        <taxon>Fungi</taxon>
        <taxon>Fungi incertae sedis</taxon>
        <taxon>Zoopagomycota</taxon>
        <taxon>Kickxellomycotina</taxon>
        <taxon>Kickxellomycetes</taxon>
        <taxon>Kickxellales</taxon>
        <taxon>Kickxellaceae</taxon>
        <taxon>Coemansia</taxon>
    </lineage>
</organism>
<sequence length="308" mass="35137">SLSADQFTKEPSSGFALKSINTTLLNVGCPTTLRTSRMWDSIDSVIGIDDCDVYSYTPAMESDPYEDEGPVWSFNYFFFNKSLKRIVFFTCRCVSNLEELEDPSDQEFLFGDFMDEPVETEFYPTSQHALKSMAIAPLDDTVSREPSEPPARPRIWNQSAPHASLPKDTEEIIDEATRPLADISDAMSRPYVQKGLNNKMLEIMSWNLMEALTAENDYNQHIRRFLNILLGDDPDTAHLELIDCYNVQEAALCDQLLQLVQESLSRSDEFLYRISESRDRVAFAVEQKSQLKHQLEKAANTNMPTKRS</sequence>
<keyword evidence="2" id="KW-1185">Reference proteome</keyword>
<evidence type="ECO:0000313" key="2">
    <source>
        <dbReference type="Proteomes" id="UP001140096"/>
    </source>
</evidence>
<name>A0ACC1LSF4_9FUNG</name>
<proteinExistence type="predicted"/>
<evidence type="ECO:0000313" key="1">
    <source>
        <dbReference type="EMBL" id="KAJ2814079.1"/>
    </source>
</evidence>
<comment type="caution">
    <text evidence="1">The sequence shown here is derived from an EMBL/GenBank/DDBJ whole genome shotgun (WGS) entry which is preliminary data.</text>
</comment>
<dbReference type="EMBL" id="JANBUP010000004">
    <property type="protein sequence ID" value="KAJ2814079.1"/>
    <property type="molecule type" value="Genomic_DNA"/>
</dbReference>
<accession>A0ACC1LSF4</accession>
<reference evidence="1" key="1">
    <citation type="submission" date="2022-07" db="EMBL/GenBank/DDBJ databases">
        <title>Phylogenomic reconstructions and comparative analyses of Kickxellomycotina fungi.</title>
        <authorList>
            <person name="Reynolds N.K."/>
            <person name="Stajich J.E."/>
            <person name="Barry K."/>
            <person name="Grigoriev I.V."/>
            <person name="Crous P."/>
            <person name="Smith M.E."/>
        </authorList>
    </citation>
    <scope>NUCLEOTIDE SEQUENCE</scope>
    <source>
        <strain evidence="1">CBS 102833</strain>
    </source>
</reference>
<feature type="non-terminal residue" evidence="1">
    <location>
        <position position="1"/>
    </location>
</feature>
<gene>
    <name evidence="1" type="primary">MAF1_1</name>
    <name evidence="1" type="ORF">H4S07_000135</name>
</gene>